<name>A0A9X8YSA2_SERMA</name>
<dbReference type="Pfam" id="PF02661">
    <property type="entry name" value="Fic"/>
    <property type="match status" value="1"/>
</dbReference>
<accession>A0A9X8YSA2</accession>
<dbReference type="EMBL" id="SPSG01000023">
    <property type="protein sequence ID" value="TFV56093.1"/>
    <property type="molecule type" value="Genomic_DNA"/>
</dbReference>
<dbReference type="Gene3D" id="1.10.3290.10">
    <property type="entry name" value="Fido-like domain"/>
    <property type="match status" value="1"/>
</dbReference>
<dbReference type="InterPro" id="IPR040198">
    <property type="entry name" value="Fido_containing"/>
</dbReference>
<feature type="binding site" evidence="2">
    <location>
        <begin position="294"/>
        <end position="301"/>
    </location>
    <ligand>
        <name>ATP</name>
        <dbReference type="ChEBI" id="CHEBI:30616"/>
    </ligand>
</feature>
<organism evidence="4">
    <name type="scientific">Serratia marcescens</name>
    <dbReference type="NCBI Taxonomy" id="615"/>
    <lineage>
        <taxon>Bacteria</taxon>
        <taxon>Pseudomonadati</taxon>
        <taxon>Pseudomonadota</taxon>
        <taxon>Gammaproteobacteria</taxon>
        <taxon>Enterobacterales</taxon>
        <taxon>Yersiniaceae</taxon>
        <taxon>Serratia</taxon>
    </lineage>
</organism>
<dbReference type="PANTHER" id="PTHR13504:SF38">
    <property type="entry name" value="FIDO DOMAIN-CONTAINING PROTEIN"/>
    <property type="match status" value="1"/>
</dbReference>
<dbReference type="RefSeq" id="WP_212562586.1">
    <property type="nucleotide sequence ID" value="NZ_SPSG02000007.1"/>
</dbReference>
<evidence type="ECO:0000256" key="2">
    <source>
        <dbReference type="PIRSR" id="PIRSR640198-2"/>
    </source>
</evidence>
<keyword evidence="2" id="KW-0547">Nucleotide-binding</keyword>
<gene>
    <name evidence="4" type="ORF">E0L31_00235</name>
</gene>
<evidence type="ECO:0000313" key="4">
    <source>
        <dbReference type="EMBL" id="TFV56093.1"/>
    </source>
</evidence>
<dbReference type="PANTHER" id="PTHR13504">
    <property type="entry name" value="FIDO DOMAIN-CONTAINING PROTEIN DDB_G0283145"/>
    <property type="match status" value="1"/>
</dbReference>
<evidence type="ECO:0000256" key="1">
    <source>
        <dbReference type="PIRSR" id="PIRSR640198-1"/>
    </source>
</evidence>
<reference evidence="4" key="1">
    <citation type="submission" date="2019-03" db="EMBL/GenBank/DDBJ databases">
        <title>Serratia marcescens strain N2 draft genome.</title>
        <authorList>
            <person name="Yassin A."/>
            <person name="El-Kenawy N."/>
            <person name="Youssef N.H."/>
        </authorList>
    </citation>
    <scope>NUCLEOTIDE SEQUENCE [LARGE SCALE GENOMIC DNA]</scope>
    <source>
        <strain evidence="4">N2</strain>
    </source>
</reference>
<keyword evidence="2" id="KW-0067">ATP-binding</keyword>
<dbReference type="AlphaFoldDB" id="A0A9X8YSA2"/>
<evidence type="ECO:0000259" key="3">
    <source>
        <dbReference type="PROSITE" id="PS51459"/>
    </source>
</evidence>
<dbReference type="InterPro" id="IPR003812">
    <property type="entry name" value="Fido"/>
</dbReference>
<comment type="caution">
    <text evidence="4">The sequence shown here is derived from an EMBL/GenBank/DDBJ whole genome shotgun (WGS) entry which is preliminary data.</text>
</comment>
<proteinExistence type="predicted"/>
<sequence length="471" mass="52839">MKIPPDKSEYIMDAIECAKALTGKDNASSEDVDLILHAALFPVSTGGKYLHWQDITDRTQSKRKALANWSLLKIARAYHLEPIAGLEAVLGVPPSYMSTALTMKTISLIDRNCTAAGLDDIMKNYALHNTLFSAFADEESIASSQMEGAATTRVVAKKMLQEGRQARNEGEKMIIGNKQLMDLAWESRFELMSQELLLQFHLAASQGIDDSKYHPGTIRVSDDIRIEGRDGEIVHQPPPAAKLNDIINSFINWINIDHSTKSAIEKRGDYRYMHPLIKACIMHFCMGFIHPFRDGNGRVARALCYWQLFRSGYEAFRYISISKLLKEAPVKYGESYLKSETDNMDLTYFIDYQCSIFERAVEGTLEYARQSAIKLQELDSWLFNSGLRRKMTETQKILINSIICMPDKSFTIKELSEKAGISASAARQNLEGMLAVGLLSKSKGGGARPDHYSTKQHSTNKLKSAIAKLLD</sequence>
<dbReference type="InterPro" id="IPR036597">
    <property type="entry name" value="Fido-like_dom_sf"/>
</dbReference>
<feature type="active site" evidence="1">
    <location>
        <position position="290"/>
    </location>
</feature>
<feature type="domain" description="Fido" evidence="3">
    <location>
        <begin position="192"/>
        <end position="355"/>
    </location>
</feature>
<dbReference type="PROSITE" id="PS51459">
    <property type="entry name" value="FIDO"/>
    <property type="match status" value="1"/>
</dbReference>
<dbReference type="GO" id="GO:0005524">
    <property type="term" value="F:ATP binding"/>
    <property type="evidence" value="ECO:0007669"/>
    <property type="project" value="UniProtKB-KW"/>
</dbReference>
<dbReference type="SUPFAM" id="SSF140931">
    <property type="entry name" value="Fic-like"/>
    <property type="match status" value="1"/>
</dbReference>
<protein>
    <submittedName>
        <fullName evidence="4">Fic family protein</fullName>
    </submittedName>
</protein>